<protein>
    <recommendedName>
        <fullName evidence="10">BED-type domain-containing protein</fullName>
    </recommendedName>
</protein>
<comment type="subcellular location">
    <subcellularLocation>
        <location evidence="1">Nucleus</location>
    </subcellularLocation>
</comment>
<accession>A0ABQ9G5U2</accession>
<dbReference type="Pfam" id="PF02892">
    <property type="entry name" value="zf-BED"/>
    <property type="match status" value="1"/>
</dbReference>
<keyword evidence="3 8" id="KW-0863">Zinc-finger</keyword>
<keyword evidence="4" id="KW-0862">Zinc</keyword>
<feature type="compositionally biased region" description="Low complexity" evidence="9">
    <location>
        <begin position="78"/>
        <end position="88"/>
    </location>
</feature>
<evidence type="ECO:0000256" key="2">
    <source>
        <dbReference type="ARBA" id="ARBA00022723"/>
    </source>
</evidence>
<dbReference type="PANTHER" id="PTHR46481:SF10">
    <property type="entry name" value="ZINC FINGER BED DOMAIN-CONTAINING PROTEIN 39"/>
    <property type="match status" value="1"/>
</dbReference>
<feature type="region of interest" description="Disordered" evidence="9">
    <location>
        <begin position="74"/>
        <end position="103"/>
    </location>
</feature>
<evidence type="ECO:0000313" key="11">
    <source>
        <dbReference type="EMBL" id="KAJ8866743.1"/>
    </source>
</evidence>
<dbReference type="InterPro" id="IPR003656">
    <property type="entry name" value="Znf_BED"/>
</dbReference>
<dbReference type="EMBL" id="JARBHB010000016">
    <property type="protein sequence ID" value="KAJ8866743.1"/>
    <property type="molecule type" value="Genomic_DNA"/>
</dbReference>
<reference evidence="11 12" key="1">
    <citation type="submission" date="2023-02" db="EMBL/GenBank/DDBJ databases">
        <title>LHISI_Scaffold_Assembly.</title>
        <authorList>
            <person name="Stuart O.P."/>
            <person name="Cleave R."/>
            <person name="Magrath M.J.L."/>
            <person name="Mikheyev A.S."/>
        </authorList>
    </citation>
    <scope>NUCLEOTIDE SEQUENCE [LARGE SCALE GENOMIC DNA]</scope>
    <source>
        <strain evidence="11">Daus_M_001</strain>
        <tissue evidence="11">Leg muscle</tissue>
    </source>
</reference>
<evidence type="ECO:0000256" key="5">
    <source>
        <dbReference type="ARBA" id="ARBA00023015"/>
    </source>
</evidence>
<feature type="domain" description="BED-type" evidence="10">
    <location>
        <begin position="7"/>
        <end position="57"/>
    </location>
</feature>
<evidence type="ECO:0000259" key="10">
    <source>
        <dbReference type="PROSITE" id="PS50808"/>
    </source>
</evidence>
<dbReference type="Proteomes" id="UP001159363">
    <property type="component" value="Chromosome 15"/>
</dbReference>
<proteinExistence type="predicted"/>
<evidence type="ECO:0000256" key="4">
    <source>
        <dbReference type="ARBA" id="ARBA00022833"/>
    </source>
</evidence>
<name>A0ABQ9G5U2_9NEOP</name>
<sequence length="175" mass="19602">MEDNKRRKCSEMWTFFTEINSEYASCNTCKDILSYKTSTSNLGKHMKHKHPTIELPTNSKNTEVTFELSLAAPPNLPSTSTSSQRHSSAAFTGGEGGTANSRLPETNRKLQNICRGKCQLKSRKQIDNKLLKMFTKDQPFSIVEDEGFMEFVAALNSSYNLPSRHTVAKTDSCPV</sequence>
<dbReference type="InterPro" id="IPR036236">
    <property type="entry name" value="Znf_C2H2_sf"/>
</dbReference>
<keyword evidence="2" id="KW-0479">Metal-binding</keyword>
<evidence type="ECO:0000256" key="3">
    <source>
        <dbReference type="ARBA" id="ARBA00022771"/>
    </source>
</evidence>
<keyword evidence="5" id="KW-0805">Transcription regulation</keyword>
<evidence type="ECO:0000256" key="6">
    <source>
        <dbReference type="ARBA" id="ARBA00023163"/>
    </source>
</evidence>
<dbReference type="SUPFAM" id="SSF140996">
    <property type="entry name" value="Hermes dimerisation domain"/>
    <property type="match status" value="1"/>
</dbReference>
<keyword evidence="12" id="KW-1185">Reference proteome</keyword>
<evidence type="ECO:0000256" key="9">
    <source>
        <dbReference type="SAM" id="MobiDB-lite"/>
    </source>
</evidence>
<dbReference type="SUPFAM" id="SSF57667">
    <property type="entry name" value="beta-beta-alpha zinc fingers"/>
    <property type="match status" value="1"/>
</dbReference>
<comment type="caution">
    <text evidence="11">The sequence shown here is derived from an EMBL/GenBank/DDBJ whole genome shotgun (WGS) entry which is preliminary data.</text>
</comment>
<keyword evidence="7" id="KW-0539">Nucleus</keyword>
<gene>
    <name evidence="11" type="ORF">PR048_032604</name>
</gene>
<dbReference type="InterPro" id="IPR052035">
    <property type="entry name" value="ZnF_BED_domain_contain"/>
</dbReference>
<evidence type="ECO:0000313" key="12">
    <source>
        <dbReference type="Proteomes" id="UP001159363"/>
    </source>
</evidence>
<dbReference type="PANTHER" id="PTHR46481">
    <property type="entry name" value="ZINC FINGER BED DOMAIN-CONTAINING PROTEIN 4"/>
    <property type="match status" value="1"/>
</dbReference>
<evidence type="ECO:0000256" key="8">
    <source>
        <dbReference type="PROSITE-ProRule" id="PRU00027"/>
    </source>
</evidence>
<organism evidence="11 12">
    <name type="scientific">Dryococelus australis</name>
    <dbReference type="NCBI Taxonomy" id="614101"/>
    <lineage>
        <taxon>Eukaryota</taxon>
        <taxon>Metazoa</taxon>
        <taxon>Ecdysozoa</taxon>
        <taxon>Arthropoda</taxon>
        <taxon>Hexapoda</taxon>
        <taxon>Insecta</taxon>
        <taxon>Pterygota</taxon>
        <taxon>Neoptera</taxon>
        <taxon>Polyneoptera</taxon>
        <taxon>Phasmatodea</taxon>
        <taxon>Verophasmatodea</taxon>
        <taxon>Anareolatae</taxon>
        <taxon>Phasmatidae</taxon>
        <taxon>Eurycanthinae</taxon>
        <taxon>Dryococelus</taxon>
    </lineage>
</organism>
<dbReference type="PROSITE" id="PS50808">
    <property type="entry name" value="ZF_BED"/>
    <property type="match status" value="1"/>
</dbReference>
<keyword evidence="6" id="KW-0804">Transcription</keyword>
<evidence type="ECO:0000256" key="1">
    <source>
        <dbReference type="ARBA" id="ARBA00004123"/>
    </source>
</evidence>
<evidence type="ECO:0000256" key="7">
    <source>
        <dbReference type="ARBA" id="ARBA00023242"/>
    </source>
</evidence>
<dbReference type="SMART" id="SM00614">
    <property type="entry name" value="ZnF_BED"/>
    <property type="match status" value="1"/>
</dbReference>